<dbReference type="InterPro" id="IPR000182">
    <property type="entry name" value="GNAT_dom"/>
</dbReference>
<dbReference type="OrthoDB" id="9814648at2"/>
<gene>
    <name evidence="3" type="ORF">SAMN05660359_04329</name>
</gene>
<dbReference type="SUPFAM" id="SSF55729">
    <property type="entry name" value="Acyl-CoA N-acyltransferases (Nat)"/>
    <property type="match status" value="1"/>
</dbReference>
<dbReference type="PROSITE" id="PS51186">
    <property type="entry name" value="GNAT"/>
    <property type="match status" value="1"/>
</dbReference>
<reference evidence="4" key="1">
    <citation type="submission" date="2016-10" db="EMBL/GenBank/DDBJ databases">
        <authorList>
            <person name="Varghese N."/>
            <person name="Submissions S."/>
        </authorList>
    </citation>
    <scope>NUCLEOTIDE SEQUENCE [LARGE SCALE GENOMIC DNA]</scope>
    <source>
        <strain evidence="4">DSM 43161</strain>
    </source>
</reference>
<dbReference type="RefSeq" id="WP_075015580.1">
    <property type="nucleotide sequence ID" value="NZ_FOWE01000012.1"/>
</dbReference>
<dbReference type="PANTHER" id="PTHR31438">
    <property type="entry name" value="LYSINE N-ACYLTRANSFERASE C17G9.06C-RELATED"/>
    <property type="match status" value="1"/>
</dbReference>
<name>A0A1I5I679_9ACTN</name>
<dbReference type="Gene3D" id="3.40.630.30">
    <property type="match status" value="1"/>
</dbReference>
<dbReference type="Pfam" id="PF13523">
    <property type="entry name" value="Acetyltransf_8"/>
    <property type="match status" value="1"/>
</dbReference>
<keyword evidence="1" id="KW-0046">Antibiotic resistance</keyword>
<feature type="domain" description="N-acetyltransferase" evidence="2">
    <location>
        <begin position="6"/>
        <end position="181"/>
    </location>
</feature>
<organism evidence="3 4">
    <name type="scientific">Geodermatophilus obscurus</name>
    <dbReference type="NCBI Taxonomy" id="1861"/>
    <lineage>
        <taxon>Bacteria</taxon>
        <taxon>Bacillati</taxon>
        <taxon>Actinomycetota</taxon>
        <taxon>Actinomycetes</taxon>
        <taxon>Geodermatophilales</taxon>
        <taxon>Geodermatophilaceae</taxon>
        <taxon>Geodermatophilus</taxon>
    </lineage>
</organism>
<proteinExistence type="predicted"/>
<protein>
    <submittedName>
        <fullName evidence="3">Aminoglycoside 6'-N-acetyltransferase</fullName>
    </submittedName>
</protein>
<dbReference type="GO" id="GO:0016410">
    <property type="term" value="F:N-acyltransferase activity"/>
    <property type="evidence" value="ECO:0007669"/>
    <property type="project" value="TreeGrafter"/>
</dbReference>
<evidence type="ECO:0000259" key="2">
    <source>
        <dbReference type="PROSITE" id="PS51186"/>
    </source>
</evidence>
<dbReference type="EMBL" id="FOWE01000012">
    <property type="protein sequence ID" value="SFO56062.1"/>
    <property type="molecule type" value="Genomic_DNA"/>
</dbReference>
<keyword evidence="3" id="KW-0808">Transferase</keyword>
<dbReference type="GO" id="GO:0046677">
    <property type="term" value="P:response to antibiotic"/>
    <property type="evidence" value="ECO:0007669"/>
    <property type="project" value="UniProtKB-KW"/>
</dbReference>
<sequence length="184" mass="19803">MLDGPVTFRPLTRADLPLLGRWLEEPLVARWWAHETSPEALEADFGPVVDGTDPAEVLLALTGGRPFGLVQRYRIADFPEYVEELEPVVAVPPGALSIDYLIGEPDVRGGGAGAAMLAAFVADSWPRYPEAGSVLVPVAAGNVASWRALERAGFVRVAEGPLTPDNPVDPPDHVLYLLHRPPGR</sequence>
<dbReference type="AlphaFoldDB" id="A0A1I5I679"/>
<dbReference type="Proteomes" id="UP000183642">
    <property type="component" value="Unassembled WGS sequence"/>
</dbReference>
<evidence type="ECO:0000313" key="4">
    <source>
        <dbReference type="Proteomes" id="UP000183642"/>
    </source>
</evidence>
<dbReference type="InterPro" id="IPR016181">
    <property type="entry name" value="Acyl_CoA_acyltransferase"/>
</dbReference>
<accession>A0A1I5I679</accession>
<dbReference type="PANTHER" id="PTHR31438:SF1">
    <property type="entry name" value="LYSINE N-ACYLTRANSFERASE C17G9.06C-RELATED"/>
    <property type="match status" value="1"/>
</dbReference>
<evidence type="ECO:0000313" key="3">
    <source>
        <dbReference type="EMBL" id="SFO56062.1"/>
    </source>
</evidence>
<evidence type="ECO:0000256" key="1">
    <source>
        <dbReference type="ARBA" id="ARBA00023251"/>
    </source>
</evidence>
<keyword evidence="4" id="KW-1185">Reference proteome</keyword>